<accession>A0A1T4VW04</accession>
<dbReference type="STRING" id="39495.SAMN02745111_01722"/>
<sequence length="181" mass="18825">MSDKKVVKMVFAAVFAAITCVVTMMIRVPSLGPNGYVNIGDSIVLLSAWVIGGPYGGLAAGIGSGLADLLAGYGAYVPGTTIIKFTMAIAAWAIYRLGTGKKEKSDSKKIATYVVSAVVAETIMVAGYFVYEFIILRYGAGAGAAVISNIFQGGANVIISIVIVSALEKVHVTSIVKRLLV</sequence>
<proteinExistence type="predicted"/>
<keyword evidence="1 3" id="KW-0812">Transmembrane</keyword>
<dbReference type="GO" id="GO:0016020">
    <property type="term" value="C:membrane"/>
    <property type="evidence" value="ECO:0007669"/>
    <property type="project" value="InterPro"/>
</dbReference>
<evidence type="ECO:0000313" key="4">
    <source>
        <dbReference type="EMBL" id="SKA68998.1"/>
    </source>
</evidence>
<feature type="transmembrane region" description="Helical" evidence="3">
    <location>
        <begin position="35"/>
        <end position="55"/>
    </location>
</feature>
<dbReference type="Pfam" id="PF07155">
    <property type="entry name" value="ECF-ribofla_trS"/>
    <property type="match status" value="1"/>
</dbReference>
<dbReference type="EMBL" id="FUXZ01000010">
    <property type="protein sequence ID" value="SKA68998.1"/>
    <property type="molecule type" value="Genomic_DNA"/>
</dbReference>
<feature type="transmembrane region" description="Helical" evidence="3">
    <location>
        <begin position="75"/>
        <end position="98"/>
    </location>
</feature>
<keyword evidence="5" id="KW-1185">Reference proteome</keyword>
<dbReference type="PANTHER" id="PTHR37815">
    <property type="entry name" value="UPF0397 PROTEIN BC_2624-RELATED"/>
    <property type="match status" value="1"/>
</dbReference>
<dbReference type="InterPro" id="IPR009825">
    <property type="entry name" value="ECF_substrate-spec-like"/>
</dbReference>
<dbReference type="Gene3D" id="1.10.1760.20">
    <property type="match status" value="1"/>
</dbReference>
<keyword evidence="3" id="KW-0472">Membrane</keyword>
<name>A0A1T4VW04_9FIRM</name>
<evidence type="ECO:0000313" key="5">
    <source>
        <dbReference type="Proteomes" id="UP000190814"/>
    </source>
</evidence>
<evidence type="ECO:0000256" key="2">
    <source>
        <dbReference type="ARBA" id="ARBA00022989"/>
    </source>
</evidence>
<gene>
    <name evidence="4" type="ORF">SAMN02745111_01722</name>
</gene>
<evidence type="ECO:0000256" key="1">
    <source>
        <dbReference type="ARBA" id="ARBA00022692"/>
    </source>
</evidence>
<reference evidence="4 5" key="1">
    <citation type="submission" date="2017-02" db="EMBL/GenBank/DDBJ databases">
        <authorList>
            <person name="Peterson S.W."/>
        </authorList>
    </citation>
    <scope>NUCLEOTIDE SEQUENCE [LARGE SCALE GENOMIC DNA]</scope>
    <source>
        <strain evidence="4 5">ATCC 35992</strain>
    </source>
</reference>
<dbReference type="PANTHER" id="PTHR37815:SF3">
    <property type="entry name" value="UPF0397 PROTEIN SPR0429"/>
    <property type="match status" value="1"/>
</dbReference>
<feature type="transmembrane region" description="Helical" evidence="3">
    <location>
        <begin position="110"/>
        <end position="131"/>
    </location>
</feature>
<feature type="transmembrane region" description="Helical" evidence="3">
    <location>
        <begin position="6"/>
        <end position="28"/>
    </location>
</feature>
<dbReference type="Proteomes" id="UP000190814">
    <property type="component" value="Unassembled WGS sequence"/>
</dbReference>
<protein>
    <submittedName>
        <fullName evidence="4">Uncharacterized membrane protein</fullName>
    </submittedName>
</protein>
<dbReference type="AlphaFoldDB" id="A0A1T4VW04"/>
<feature type="transmembrane region" description="Helical" evidence="3">
    <location>
        <begin position="143"/>
        <end position="167"/>
    </location>
</feature>
<evidence type="ECO:0000256" key="3">
    <source>
        <dbReference type="SAM" id="Phobius"/>
    </source>
</evidence>
<dbReference type="OrthoDB" id="411368at2"/>
<dbReference type="RefSeq" id="WP_078766573.1">
    <property type="nucleotide sequence ID" value="NZ_FUXZ01000010.1"/>
</dbReference>
<keyword evidence="2 3" id="KW-1133">Transmembrane helix</keyword>
<organism evidence="4 5">
    <name type="scientific">Eubacterium uniforme</name>
    <dbReference type="NCBI Taxonomy" id="39495"/>
    <lineage>
        <taxon>Bacteria</taxon>
        <taxon>Bacillati</taxon>
        <taxon>Bacillota</taxon>
        <taxon>Clostridia</taxon>
        <taxon>Eubacteriales</taxon>
        <taxon>Eubacteriaceae</taxon>
        <taxon>Eubacterium</taxon>
    </lineage>
</organism>